<accession>A0AAD5QZT5</accession>
<dbReference type="AlphaFoldDB" id="A0AAD5QZT5"/>
<dbReference type="Proteomes" id="UP001196413">
    <property type="component" value="Unassembled WGS sequence"/>
</dbReference>
<gene>
    <name evidence="1" type="ORF">KIN20_027795</name>
</gene>
<keyword evidence="2" id="KW-1185">Reference proteome</keyword>
<protein>
    <submittedName>
        <fullName evidence="1">Uncharacterized protein</fullName>
    </submittedName>
</protein>
<reference evidence="1" key="1">
    <citation type="submission" date="2021-06" db="EMBL/GenBank/DDBJ databases">
        <title>Parelaphostrongylus tenuis whole genome reference sequence.</title>
        <authorList>
            <person name="Garwood T.J."/>
            <person name="Larsen P.A."/>
            <person name="Fountain-Jones N.M."/>
            <person name="Garbe J.R."/>
            <person name="Macchietto M.G."/>
            <person name="Kania S.A."/>
            <person name="Gerhold R.W."/>
            <person name="Richards J.E."/>
            <person name="Wolf T.M."/>
        </authorList>
    </citation>
    <scope>NUCLEOTIDE SEQUENCE</scope>
    <source>
        <strain evidence="1">MNPRO001-30</strain>
        <tissue evidence="1">Meninges</tissue>
    </source>
</reference>
<organism evidence="1 2">
    <name type="scientific">Parelaphostrongylus tenuis</name>
    <name type="common">Meningeal worm</name>
    <dbReference type="NCBI Taxonomy" id="148309"/>
    <lineage>
        <taxon>Eukaryota</taxon>
        <taxon>Metazoa</taxon>
        <taxon>Ecdysozoa</taxon>
        <taxon>Nematoda</taxon>
        <taxon>Chromadorea</taxon>
        <taxon>Rhabditida</taxon>
        <taxon>Rhabditina</taxon>
        <taxon>Rhabditomorpha</taxon>
        <taxon>Strongyloidea</taxon>
        <taxon>Metastrongylidae</taxon>
        <taxon>Parelaphostrongylus</taxon>
    </lineage>
</organism>
<sequence length="184" mass="21445">MPSFRALWYLNVTAALTASPNTTKQKKSIGDHFSAVFLTQFLRQINSNLILARRLAHMIAMKLRLYKMEYDEQNNSVSKGVEAFTAIAQYWSLRPVIHLLTTILQNIVIDAPAAVIWNKFKIVHHQVLNQQSFMFGPFHMQYIILNYFYTEASTIGSKHYHQEFAALLILFIETSRHKLFEHDR</sequence>
<name>A0AAD5QZT5_PARTN</name>
<evidence type="ECO:0000313" key="2">
    <source>
        <dbReference type="Proteomes" id="UP001196413"/>
    </source>
</evidence>
<dbReference type="EMBL" id="JAHQIW010005736">
    <property type="protein sequence ID" value="KAJ1366973.1"/>
    <property type="molecule type" value="Genomic_DNA"/>
</dbReference>
<evidence type="ECO:0000313" key="1">
    <source>
        <dbReference type="EMBL" id="KAJ1366973.1"/>
    </source>
</evidence>
<comment type="caution">
    <text evidence="1">The sequence shown here is derived from an EMBL/GenBank/DDBJ whole genome shotgun (WGS) entry which is preliminary data.</text>
</comment>
<proteinExistence type="predicted"/>